<protein>
    <recommendedName>
        <fullName evidence="3">PH domain-containing protein</fullName>
    </recommendedName>
</protein>
<comment type="caution">
    <text evidence="1">The sequence shown here is derived from an EMBL/GenBank/DDBJ whole genome shotgun (WGS) entry which is preliminary data.</text>
</comment>
<gene>
    <name evidence="1" type="ORF">PHYBOEH_000512</name>
</gene>
<reference evidence="1" key="1">
    <citation type="submission" date="2021-02" db="EMBL/GenBank/DDBJ databases">
        <authorList>
            <person name="Palmer J.M."/>
        </authorList>
    </citation>
    <scope>NUCLEOTIDE SEQUENCE</scope>
    <source>
        <strain evidence="1">SCRP23</strain>
    </source>
</reference>
<evidence type="ECO:0000313" key="1">
    <source>
        <dbReference type="EMBL" id="KAG7397579.1"/>
    </source>
</evidence>
<organism evidence="1 2">
    <name type="scientific">Phytophthora boehmeriae</name>
    <dbReference type="NCBI Taxonomy" id="109152"/>
    <lineage>
        <taxon>Eukaryota</taxon>
        <taxon>Sar</taxon>
        <taxon>Stramenopiles</taxon>
        <taxon>Oomycota</taxon>
        <taxon>Peronosporomycetes</taxon>
        <taxon>Peronosporales</taxon>
        <taxon>Peronosporaceae</taxon>
        <taxon>Phytophthora</taxon>
    </lineage>
</organism>
<dbReference type="Proteomes" id="UP000693981">
    <property type="component" value="Unassembled WGS sequence"/>
</dbReference>
<dbReference type="AlphaFoldDB" id="A0A8T1X0T5"/>
<dbReference type="EMBL" id="JAGDFL010000108">
    <property type="protein sequence ID" value="KAG7397579.1"/>
    <property type="molecule type" value="Genomic_DNA"/>
</dbReference>
<proteinExistence type="predicted"/>
<accession>A0A8T1X0T5</accession>
<keyword evidence="2" id="KW-1185">Reference proteome</keyword>
<sequence length="249" mass="28248">MTCAGYLVVGNRQPAFVEICTGVLVCSFDVNKSLQTEDCSLPPLEPRRMAKLEVCTTGASSHKMDELNAKTKQPEHEMEPQDVNSEPRQRLLQLSGFLIEVLDQEEELDDRSLPHSFQVNTYKMHLKPDGSSTSTLSDSLILSATDEEAKKVWVKNVKYWNRYGWRDIVQVAAERCDLVKLQMALQHVDQMEFCLRYSSDETYCRSQSNGVTMYGGRSSYSGHSSCATRRNTRRRFYRTAIPGSFAPPS</sequence>
<name>A0A8T1X0T5_9STRA</name>
<dbReference type="OrthoDB" id="126255at2759"/>
<evidence type="ECO:0000313" key="2">
    <source>
        <dbReference type="Proteomes" id="UP000693981"/>
    </source>
</evidence>
<evidence type="ECO:0008006" key="3">
    <source>
        <dbReference type="Google" id="ProtNLM"/>
    </source>
</evidence>